<evidence type="ECO:0000256" key="4">
    <source>
        <dbReference type="ARBA" id="ARBA00022679"/>
    </source>
</evidence>
<keyword evidence="7 11" id="KW-0418">Kinase</keyword>
<comment type="caution">
    <text evidence="13">The sequence shown here is derived from an EMBL/GenBank/DDBJ whole genome shotgun (WGS) entry which is preliminary data.</text>
</comment>
<dbReference type="PANTHER" id="PTHR10344:SF4">
    <property type="entry name" value="UMP-CMP KINASE 2, MITOCHONDRIAL"/>
    <property type="match status" value="1"/>
</dbReference>
<comment type="similarity">
    <text evidence="1 11">Belongs to the thymidylate kinase family.</text>
</comment>
<evidence type="ECO:0000256" key="5">
    <source>
        <dbReference type="ARBA" id="ARBA00022727"/>
    </source>
</evidence>
<dbReference type="NCBIfam" id="TIGR00041">
    <property type="entry name" value="DTMP_kinase"/>
    <property type="match status" value="1"/>
</dbReference>
<keyword evidence="6 11" id="KW-0547">Nucleotide-binding</keyword>
<evidence type="ECO:0000259" key="12">
    <source>
        <dbReference type="Pfam" id="PF02223"/>
    </source>
</evidence>
<keyword evidence="14" id="KW-1185">Reference proteome</keyword>
<dbReference type="PANTHER" id="PTHR10344">
    <property type="entry name" value="THYMIDYLATE KINASE"/>
    <property type="match status" value="1"/>
</dbReference>
<evidence type="ECO:0000313" key="14">
    <source>
        <dbReference type="Proteomes" id="UP001356170"/>
    </source>
</evidence>
<sequence>MLQTLPRMISLEGGEGAGKSTVIALITKVLRELGESVVQTREPGGTPYAEDIRQLLLADHIEAPAKDVEVLLMFAARAQHVRKLILPSIAHGAWVVCDRFTDASFAYQGAARGIDLQKLELLNQQFVGVQPGLTLLLDVDVPVGLARVDARGDRDRIEKEPAAFFEAVRQGYLTRAQAEPERIRVIDANRDPQVVADEVREIVTAYAQRHLSA</sequence>
<evidence type="ECO:0000313" key="13">
    <source>
        <dbReference type="EMBL" id="MEF2155851.1"/>
    </source>
</evidence>
<proteinExistence type="inferred from homology"/>
<dbReference type="InterPro" id="IPR018094">
    <property type="entry name" value="Thymidylate_kinase"/>
</dbReference>
<dbReference type="InterPro" id="IPR027417">
    <property type="entry name" value="P-loop_NTPase"/>
</dbReference>
<feature type="domain" description="Thymidylate kinase-like" evidence="12">
    <location>
        <begin position="11"/>
        <end position="198"/>
    </location>
</feature>
<evidence type="ECO:0000256" key="8">
    <source>
        <dbReference type="ARBA" id="ARBA00022840"/>
    </source>
</evidence>
<evidence type="ECO:0000256" key="10">
    <source>
        <dbReference type="ARBA" id="ARBA00048743"/>
    </source>
</evidence>
<dbReference type="EC" id="2.7.4.9" evidence="2 11"/>
<evidence type="ECO:0000256" key="7">
    <source>
        <dbReference type="ARBA" id="ARBA00022777"/>
    </source>
</evidence>
<evidence type="ECO:0000256" key="11">
    <source>
        <dbReference type="HAMAP-Rule" id="MF_00165"/>
    </source>
</evidence>
<dbReference type="SUPFAM" id="SSF52540">
    <property type="entry name" value="P-loop containing nucleoside triphosphate hydrolases"/>
    <property type="match status" value="1"/>
</dbReference>
<dbReference type="HAMAP" id="MF_00165">
    <property type="entry name" value="Thymidylate_kinase"/>
    <property type="match status" value="1"/>
</dbReference>
<feature type="binding site" evidence="11">
    <location>
        <begin position="13"/>
        <end position="20"/>
    </location>
    <ligand>
        <name>ATP</name>
        <dbReference type="ChEBI" id="CHEBI:30616"/>
    </ligand>
</feature>
<dbReference type="InterPro" id="IPR039430">
    <property type="entry name" value="Thymidylate_kin-like_dom"/>
</dbReference>
<reference evidence="13 14" key="1">
    <citation type="submission" date="2024-01" db="EMBL/GenBank/DDBJ databases">
        <title>Novel species of the genus Luteimonas isolated from rivers.</title>
        <authorList>
            <person name="Lu H."/>
        </authorList>
    </citation>
    <scope>NUCLEOTIDE SEQUENCE [LARGE SCALE GENOMIC DNA]</scope>
    <source>
        <strain evidence="13 14">FXH3W</strain>
    </source>
</reference>
<dbReference type="Gene3D" id="3.40.50.300">
    <property type="entry name" value="P-loop containing nucleotide triphosphate hydrolases"/>
    <property type="match status" value="1"/>
</dbReference>
<dbReference type="Proteomes" id="UP001356170">
    <property type="component" value="Unassembled WGS sequence"/>
</dbReference>
<evidence type="ECO:0000256" key="6">
    <source>
        <dbReference type="ARBA" id="ARBA00022741"/>
    </source>
</evidence>
<dbReference type="Pfam" id="PF02223">
    <property type="entry name" value="Thymidylate_kin"/>
    <property type="match status" value="1"/>
</dbReference>
<accession>A0ABU7UZC4</accession>
<protein>
    <recommendedName>
        <fullName evidence="3 11">Thymidylate kinase</fullName>
        <ecNumber evidence="2 11">2.7.4.9</ecNumber>
    </recommendedName>
    <alternativeName>
        <fullName evidence="9 11">dTMP kinase</fullName>
    </alternativeName>
</protein>
<comment type="catalytic activity">
    <reaction evidence="10 11">
        <text>dTMP + ATP = dTDP + ADP</text>
        <dbReference type="Rhea" id="RHEA:13517"/>
        <dbReference type="ChEBI" id="CHEBI:30616"/>
        <dbReference type="ChEBI" id="CHEBI:58369"/>
        <dbReference type="ChEBI" id="CHEBI:63528"/>
        <dbReference type="ChEBI" id="CHEBI:456216"/>
        <dbReference type="EC" id="2.7.4.9"/>
    </reaction>
</comment>
<gene>
    <name evidence="11 13" type="primary">tmk</name>
    <name evidence="13" type="ORF">V3390_06335</name>
</gene>
<evidence type="ECO:0000256" key="1">
    <source>
        <dbReference type="ARBA" id="ARBA00009776"/>
    </source>
</evidence>
<keyword evidence="8 11" id="KW-0067">ATP-binding</keyword>
<evidence type="ECO:0000256" key="9">
    <source>
        <dbReference type="ARBA" id="ARBA00029962"/>
    </source>
</evidence>
<dbReference type="CDD" id="cd01672">
    <property type="entry name" value="TMPK"/>
    <property type="match status" value="1"/>
</dbReference>
<dbReference type="RefSeq" id="WP_331703835.1">
    <property type="nucleotide sequence ID" value="NZ_JAZHBO010000002.1"/>
</dbReference>
<evidence type="ECO:0000256" key="3">
    <source>
        <dbReference type="ARBA" id="ARBA00017144"/>
    </source>
</evidence>
<dbReference type="EMBL" id="JAZHBO010000002">
    <property type="protein sequence ID" value="MEF2155851.1"/>
    <property type="molecule type" value="Genomic_DNA"/>
</dbReference>
<name>A0ABU7UZC4_9GAMM</name>
<comment type="function">
    <text evidence="11">Phosphorylation of dTMP to form dTDP in both de novo and salvage pathways of dTTP synthesis.</text>
</comment>
<dbReference type="GO" id="GO:0004798">
    <property type="term" value="F:dTMP kinase activity"/>
    <property type="evidence" value="ECO:0007669"/>
    <property type="project" value="UniProtKB-EC"/>
</dbReference>
<organism evidence="13 14">
    <name type="scientific">Aquilutibacter rugosus</name>
    <dbReference type="NCBI Taxonomy" id="3115820"/>
    <lineage>
        <taxon>Bacteria</taxon>
        <taxon>Pseudomonadati</taxon>
        <taxon>Pseudomonadota</taxon>
        <taxon>Gammaproteobacteria</taxon>
        <taxon>Lysobacterales</taxon>
        <taxon>Lysobacteraceae</taxon>
        <taxon>Aquilutibacter</taxon>
    </lineage>
</organism>
<evidence type="ECO:0000256" key="2">
    <source>
        <dbReference type="ARBA" id="ARBA00012980"/>
    </source>
</evidence>
<keyword evidence="5 11" id="KW-0545">Nucleotide biosynthesis</keyword>
<keyword evidence="4 11" id="KW-0808">Transferase</keyword>